<dbReference type="InterPro" id="IPR020459">
    <property type="entry name" value="AMP-binding"/>
</dbReference>
<dbReference type="Gene3D" id="3.40.50.12780">
    <property type="entry name" value="N-terminal domain of ligase-like"/>
    <property type="match status" value="1"/>
</dbReference>
<dbReference type="InterPro" id="IPR000873">
    <property type="entry name" value="AMP-dep_synth/lig_dom"/>
</dbReference>
<dbReference type="PRINTS" id="PR00154">
    <property type="entry name" value="AMPBINDING"/>
</dbReference>
<dbReference type="InterPro" id="IPR010071">
    <property type="entry name" value="AA_adenyl_dom"/>
</dbReference>
<evidence type="ECO:0000313" key="3">
    <source>
        <dbReference type="EMBL" id="QTA87828.1"/>
    </source>
</evidence>
<dbReference type="PANTHER" id="PTHR45527:SF1">
    <property type="entry name" value="FATTY ACID SYNTHASE"/>
    <property type="match status" value="1"/>
</dbReference>
<gene>
    <name evidence="3" type="ORF">dnm_038650</name>
</gene>
<dbReference type="InterPro" id="IPR020845">
    <property type="entry name" value="AMP-binding_CS"/>
</dbReference>
<name>A0A975BMD6_9BACT</name>
<dbReference type="AlphaFoldDB" id="A0A975BMD6"/>
<keyword evidence="4" id="KW-1185">Reference proteome</keyword>
<dbReference type="Pfam" id="PF00501">
    <property type="entry name" value="AMP-binding"/>
    <property type="match status" value="1"/>
</dbReference>
<dbReference type="KEGG" id="dmm:dnm_038650"/>
<proteinExistence type="predicted"/>
<dbReference type="GO" id="GO:0031177">
    <property type="term" value="F:phosphopantetheine binding"/>
    <property type="evidence" value="ECO:0007669"/>
    <property type="project" value="TreeGrafter"/>
</dbReference>
<dbReference type="GO" id="GO:0043041">
    <property type="term" value="P:amino acid activation for nonribosomal peptide biosynthetic process"/>
    <property type="evidence" value="ECO:0007669"/>
    <property type="project" value="TreeGrafter"/>
</dbReference>
<dbReference type="GO" id="GO:0005737">
    <property type="term" value="C:cytoplasm"/>
    <property type="evidence" value="ECO:0007669"/>
    <property type="project" value="TreeGrafter"/>
</dbReference>
<dbReference type="FunFam" id="3.40.50.980:FF:000001">
    <property type="entry name" value="Non-ribosomal peptide synthetase"/>
    <property type="match status" value="1"/>
</dbReference>
<dbReference type="InterPro" id="IPR042099">
    <property type="entry name" value="ANL_N_sf"/>
</dbReference>
<dbReference type="Pfam" id="PF13193">
    <property type="entry name" value="AMP-binding_C"/>
    <property type="match status" value="1"/>
</dbReference>
<dbReference type="SUPFAM" id="SSF56801">
    <property type="entry name" value="Acetyl-CoA synthetase-like"/>
    <property type="match status" value="1"/>
</dbReference>
<dbReference type="InterPro" id="IPR045851">
    <property type="entry name" value="AMP-bd_C_sf"/>
</dbReference>
<organism evidence="3 4">
    <name type="scientific">Desulfonema magnum</name>
    <dbReference type="NCBI Taxonomy" id="45655"/>
    <lineage>
        <taxon>Bacteria</taxon>
        <taxon>Pseudomonadati</taxon>
        <taxon>Thermodesulfobacteriota</taxon>
        <taxon>Desulfobacteria</taxon>
        <taxon>Desulfobacterales</taxon>
        <taxon>Desulfococcaceae</taxon>
        <taxon>Desulfonema</taxon>
    </lineage>
</organism>
<feature type="domain" description="AMP-binding enzyme C-terminal" evidence="2">
    <location>
        <begin position="428"/>
        <end position="503"/>
    </location>
</feature>
<dbReference type="Gene3D" id="3.30.300.30">
    <property type="match status" value="1"/>
</dbReference>
<evidence type="ECO:0000313" key="4">
    <source>
        <dbReference type="Proteomes" id="UP000663722"/>
    </source>
</evidence>
<dbReference type="RefSeq" id="WP_276571878.1">
    <property type="nucleotide sequence ID" value="NZ_CP061800.1"/>
</dbReference>
<dbReference type="Proteomes" id="UP000663722">
    <property type="component" value="Chromosome"/>
</dbReference>
<accession>A0A975BMD6</accession>
<dbReference type="PROSITE" id="PS00455">
    <property type="entry name" value="AMP_BINDING"/>
    <property type="match status" value="1"/>
</dbReference>
<dbReference type="EMBL" id="CP061800">
    <property type="protein sequence ID" value="QTA87828.1"/>
    <property type="molecule type" value="Genomic_DNA"/>
</dbReference>
<feature type="domain" description="AMP-dependent synthetase/ligase" evidence="1">
    <location>
        <begin position="11"/>
        <end position="368"/>
    </location>
</feature>
<protein>
    <submittedName>
        <fullName evidence="3">Amino acid adenylation domain-containing protein</fullName>
    </submittedName>
</protein>
<dbReference type="NCBIfam" id="TIGR01733">
    <property type="entry name" value="AA-adenyl-dom"/>
    <property type="match status" value="1"/>
</dbReference>
<dbReference type="CDD" id="cd05930">
    <property type="entry name" value="A_NRPS"/>
    <property type="match status" value="1"/>
</dbReference>
<dbReference type="InterPro" id="IPR025110">
    <property type="entry name" value="AMP-bd_C"/>
</dbReference>
<dbReference type="GO" id="GO:0044550">
    <property type="term" value="P:secondary metabolite biosynthetic process"/>
    <property type="evidence" value="ECO:0007669"/>
    <property type="project" value="TreeGrafter"/>
</dbReference>
<dbReference type="PANTHER" id="PTHR45527">
    <property type="entry name" value="NONRIBOSOMAL PEPTIDE SYNTHETASE"/>
    <property type="match status" value="1"/>
</dbReference>
<reference evidence="3" key="1">
    <citation type="journal article" date="2021" name="Microb. Physiol.">
        <title>Proteogenomic Insights into the Physiology of Marine, Sulfate-Reducing, Filamentous Desulfonema limicola and Desulfonema magnum.</title>
        <authorList>
            <person name="Schnaars V."/>
            <person name="Wohlbrand L."/>
            <person name="Scheve S."/>
            <person name="Hinrichs C."/>
            <person name="Reinhardt R."/>
            <person name="Rabus R."/>
        </authorList>
    </citation>
    <scope>NUCLEOTIDE SEQUENCE</scope>
    <source>
        <strain evidence="3">4be13</strain>
    </source>
</reference>
<evidence type="ECO:0000259" key="1">
    <source>
        <dbReference type="Pfam" id="PF00501"/>
    </source>
</evidence>
<evidence type="ECO:0000259" key="2">
    <source>
        <dbReference type="Pfam" id="PF13193"/>
    </source>
</evidence>
<sequence length="515" mass="56902">MTYLLSQLLTQSTRAHAERPAVVNRKDQLTYGDLDELSNRFAHQLQQVGVTRGDRVGLYVEKSLEAVAAIFGVLKIGAAYVPLDPAAPIRRIAYIIENCQMKALMSTTRKMAAFQKASQARNTPASVLVDDPQSLATASADPPSFPQAIENDLAYILYTSGSTGTPKGVMISHRASLTFVNWAYDQFQLRPTDRVSSHAPFHFDLSIFDIFATIRAGGTMVLVPPSLSVFPINLAKFIAEQKITIWYSVPSILTSLVLRGNLAEQDLSALRTILFAGEVFPIKYLRQLVDFVPHAEYYNLYGPTETNVCTYYHLRPADLSPDRNQALSIGRACANTETFVVNETGHIVSPGEVGELYVRGPGIMNGYWGLPEKTGTVLTPCPVPALPGTEIVCRTGDLVRETPDGDYIFLGRRDNMVKSRGYRIELDEIETVLYNHPAIESLAVIAVPDEEVTNIIQAMVVCRTGQTVSQSELQGFCAQSLPKYMIPDTIEFRENLPKTSTGKVDKTSLRREAME</sequence>